<dbReference type="AlphaFoldDB" id="A0A495IJ23"/>
<dbReference type="InterPro" id="IPR050879">
    <property type="entry name" value="Acyltransferase_3"/>
</dbReference>
<feature type="region of interest" description="Disordered" evidence="1">
    <location>
        <begin position="1"/>
        <end position="83"/>
    </location>
</feature>
<dbReference type="InterPro" id="IPR002656">
    <property type="entry name" value="Acyl_transf_3_dom"/>
</dbReference>
<dbReference type="Pfam" id="PF01757">
    <property type="entry name" value="Acyl_transf_3"/>
    <property type="match status" value="1"/>
</dbReference>
<feature type="domain" description="SGNH" evidence="4">
    <location>
        <begin position="576"/>
        <end position="804"/>
    </location>
</feature>
<sequence>MLDLTALTSRRRRTPHEPAAPEAAAPAAAPEKATAAGRRRTPRTRATTAGPPPLPPRHAAPRGYAGYGHPMPHRTPAASSPGLGGERFSPEIQALRALAVTLVVFFHSFPEVVTGGFVGVDVFFVISGYLIIGHLWREREATGTVNVLAFWSRRIRRLLPAAAVVLIVSLVATLPLVPIQRYPAILEEFWSSVGLVENWTLANLSVDYFQSGRAASPFQHYWSLSVEEQFYIVCPLVLVAAVWIAARLRRPGPRRHTGSELHAARRSAAGFAGVVAVVGAASLVYSVIFTAQDPTVAYFSTLTHVWEFSAGGLLGFAAPSLRQTLARLPGSLRRVAGSVALGGGVSLILLAAFAFDGSNGFPGWRALVPALGAVLVIVSSAVELPRPVALAVAWRPVDFVGAISYSLYLWHWPVLIVAGLIVGGSGAAGDPLVALPCIAVSVLLAWLSKRYVEDPARVIHHPRRAVFRTYVMAAAAVVIVLAVSIAPTHHYDGAKAQAVEAYRTLSGQAQGSSETGLTCVGAGAALQPNPDTCPASHTVGAAEAALTPWLPTLAADTTTGTADTITWNNCPSSFVGHLHTCSYGPKGAAFHIEIVGDSHGFQWAHTILPLALARGWRVTVNWQAGCPLAIAGYYTPGGTGDSEEGPTCQDWQPVILKKIESDRSIDAVVMSSFSHKYAADGQSAKIPGVEKANAAVMRQLVAAGKRVVVMADPPDPGRDIPTCIDDAPSKVDPCTTPRSQAVLPDPMAQAARSLHDPRVNLIDITSLMCDAKVCHSVIGGVTAYEDSHHLSSQFLNSLGPAVAPVLDQLAADAR</sequence>
<evidence type="ECO:0000256" key="2">
    <source>
        <dbReference type="SAM" id="Phobius"/>
    </source>
</evidence>
<feature type="transmembrane region" description="Helical" evidence="2">
    <location>
        <begin position="268"/>
        <end position="289"/>
    </location>
</feature>
<gene>
    <name evidence="5" type="ORF">C8E83_3186</name>
</gene>
<dbReference type="PANTHER" id="PTHR23028:SF53">
    <property type="entry name" value="ACYL_TRANSF_3 DOMAIN-CONTAINING PROTEIN"/>
    <property type="match status" value="1"/>
</dbReference>
<name>A0A495IJ23_9MICO</name>
<feature type="transmembrane region" description="Helical" evidence="2">
    <location>
        <begin position="295"/>
        <end position="314"/>
    </location>
</feature>
<evidence type="ECO:0000259" key="4">
    <source>
        <dbReference type="Pfam" id="PF19040"/>
    </source>
</evidence>
<keyword evidence="2" id="KW-1133">Transmembrane helix</keyword>
<reference evidence="5 6" key="1">
    <citation type="submission" date="2018-10" db="EMBL/GenBank/DDBJ databases">
        <title>Sequencing the genomes of 1000 actinobacteria strains.</title>
        <authorList>
            <person name="Klenk H.-P."/>
        </authorList>
    </citation>
    <scope>NUCLEOTIDE SEQUENCE [LARGE SCALE GENOMIC DNA]</scope>
    <source>
        <strain evidence="5 6">DSM 17894</strain>
    </source>
</reference>
<dbReference type="GO" id="GO:0016747">
    <property type="term" value="F:acyltransferase activity, transferring groups other than amino-acyl groups"/>
    <property type="evidence" value="ECO:0007669"/>
    <property type="project" value="InterPro"/>
</dbReference>
<feature type="compositionally biased region" description="Low complexity" evidence="1">
    <location>
        <begin position="20"/>
        <end position="36"/>
    </location>
</feature>
<feature type="domain" description="Acyltransferase 3" evidence="3">
    <location>
        <begin position="91"/>
        <end position="447"/>
    </location>
</feature>
<keyword evidence="6" id="KW-1185">Reference proteome</keyword>
<dbReference type="InterPro" id="IPR043968">
    <property type="entry name" value="SGNH"/>
</dbReference>
<feature type="transmembrane region" description="Helical" evidence="2">
    <location>
        <begin position="367"/>
        <end position="385"/>
    </location>
</feature>
<dbReference type="EMBL" id="RBKS01000001">
    <property type="protein sequence ID" value="RKR76022.1"/>
    <property type="molecule type" value="Genomic_DNA"/>
</dbReference>
<dbReference type="GO" id="GO:0016020">
    <property type="term" value="C:membrane"/>
    <property type="evidence" value="ECO:0007669"/>
    <property type="project" value="TreeGrafter"/>
</dbReference>
<feature type="transmembrane region" description="Helical" evidence="2">
    <location>
        <begin position="335"/>
        <end position="355"/>
    </location>
</feature>
<proteinExistence type="predicted"/>
<feature type="transmembrane region" description="Helical" evidence="2">
    <location>
        <begin position="157"/>
        <end position="177"/>
    </location>
</feature>
<evidence type="ECO:0000259" key="3">
    <source>
        <dbReference type="Pfam" id="PF01757"/>
    </source>
</evidence>
<evidence type="ECO:0000313" key="5">
    <source>
        <dbReference type="EMBL" id="RKR76022.1"/>
    </source>
</evidence>
<evidence type="ECO:0000256" key="1">
    <source>
        <dbReference type="SAM" id="MobiDB-lite"/>
    </source>
</evidence>
<dbReference type="Pfam" id="PF19040">
    <property type="entry name" value="SGNH"/>
    <property type="match status" value="1"/>
</dbReference>
<dbReference type="GO" id="GO:0009103">
    <property type="term" value="P:lipopolysaccharide biosynthetic process"/>
    <property type="evidence" value="ECO:0007669"/>
    <property type="project" value="TreeGrafter"/>
</dbReference>
<organism evidence="5 6">
    <name type="scientific">Frondihabitans australicus</name>
    <dbReference type="NCBI Taxonomy" id="386892"/>
    <lineage>
        <taxon>Bacteria</taxon>
        <taxon>Bacillati</taxon>
        <taxon>Actinomycetota</taxon>
        <taxon>Actinomycetes</taxon>
        <taxon>Micrococcales</taxon>
        <taxon>Microbacteriaceae</taxon>
        <taxon>Frondihabitans</taxon>
    </lineage>
</organism>
<dbReference type="OrthoDB" id="3404679at2"/>
<dbReference type="Proteomes" id="UP000280008">
    <property type="component" value="Unassembled WGS sequence"/>
</dbReference>
<accession>A0A495IJ23</accession>
<feature type="transmembrane region" description="Helical" evidence="2">
    <location>
        <begin position="467"/>
        <end position="486"/>
    </location>
</feature>
<feature type="transmembrane region" description="Helical" evidence="2">
    <location>
        <begin position="230"/>
        <end position="248"/>
    </location>
</feature>
<feature type="transmembrane region" description="Helical" evidence="2">
    <location>
        <begin position="397"/>
        <end position="422"/>
    </location>
</feature>
<protein>
    <submittedName>
        <fullName evidence="5">Peptidoglycan/LPS O-acetylase OafA/YrhL</fullName>
    </submittedName>
</protein>
<comment type="caution">
    <text evidence="5">The sequence shown here is derived from an EMBL/GenBank/DDBJ whole genome shotgun (WGS) entry which is preliminary data.</text>
</comment>
<dbReference type="PANTHER" id="PTHR23028">
    <property type="entry name" value="ACETYLTRANSFERASE"/>
    <property type="match status" value="1"/>
</dbReference>
<keyword evidence="2" id="KW-0812">Transmembrane</keyword>
<feature type="transmembrane region" description="Helical" evidence="2">
    <location>
        <begin position="428"/>
        <end position="447"/>
    </location>
</feature>
<feature type="transmembrane region" description="Helical" evidence="2">
    <location>
        <begin position="116"/>
        <end position="136"/>
    </location>
</feature>
<evidence type="ECO:0000313" key="6">
    <source>
        <dbReference type="Proteomes" id="UP000280008"/>
    </source>
</evidence>
<keyword evidence="2" id="KW-0472">Membrane</keyword>
<dbReference type="RefSeq" id="WP_121370904.1">
    <property type="nucleotide sequence ID" value="NZ_RBKS01000001.1"/>
</dbReference>